<dbReference type="RefSeq" id="WP_151149120.1">
    <property type="nucleotide sequence ID" value="NZ_WAIE01000001.1"/>
</dbReference>
<protein>
    <submittedName>
        <fullName evidence="1">Uncharacterized protein</fullName>
    </submittedName>
</protein>
<keyword evidence="2" id="KW-1185">Reference proteome</keyword>
<dbReference type="AlphaFoldDB" id="A0A6N6N3V5"/>
<accession>A0A6N6N3V5</accession>
<sequence>MASANVQSVMNTLKENPDLLRDLNKALTMIFAASGVDLSVEEKKEFFNVLAENVYGEAGKDTTIIHIHINR</sequence>
<dbReference type="EMBL" id="WAIE01000001">
    <property type="protein sequence ID" value="KAB1442930.1"/>
    <property type="molecule type" value="Genomic_DNA"/>
</dbReference>
<reference evidence="1 2" key="1">
    <citation type="journal article" date="2017" name="Int. J. Syst. Evol. Microbiol.">
        <title>Desulfovibrio senegalensis sp. nov., a mesophilic sulfate reducer isolated from marine sediment.</title>
        <authorList>
            <person name="Thioye A."/>
            <person name="Gam Z.B.A."/>
            <person name="Mbengue M."/>
            <person name="Cayol J.L."/>
            <person name="Joseph-Bartoli M."/>
            <person name="Toure-Kane C."/>
            <person name="Labat M."/>
        </authorList>
    </citation>
    <scope>NUCLEOTIDE SEQUENCE [LARGE SCALE GENOMIC DNA]</scope>
    <source>
        <strain evidence="1 2">DSM 101509</strain>
    </source>
</reference>
<evidence type="ECO:0000313" key="2">
    <source>
        <dbReference type="Proteomes" id="UP000438699"/>
    </source>
</evidence>
<comment type="caution">
    <text evidence="1">The sequence shown here is derived from an EMBL/GenBank/DDBJ whole genome shotgun (WGS) entry which is preliminary data.</text>
</comment>
<proteinExistence type="predicted"/>
<name>A0A6N6N3V5_9BACT</name>
<evidence type="ECO:0000313" key="1">
    <source>
        <dbReference type="EMBL" id="KAB1442930.1"/>
    </source>
</evidence>
<organism evidence="1 2">
    <name type="scientific">Pseudodesulfovibrio senegalensis</name>
    <dbReference type="NCBI Taxonomy" id="1721087"/>
    <lineage>
        <taxon>Bacteria</taxon>
        <taxon>Pseudomonadati</taxon>
        <taxon>Thermodesulfobacteriota</taxon>
        <taxon>Desulfovibrionia</taxon>
        <taxon>Desulfovibrionales</taxon>
        <taxon>Desulfovibrionaceae</taxon>
    </lineage>
</organism>
<dbReference type="Proteomes" id="UP000438699">
    <property type="component" value="Unassembled WGS sequence"/>
</dbReference>
<gene>
    <name evidence="1" type="ORF">F8A88_01250</name>
</gene>